<dbReference type="Gene3D" id="1.20.1740.10">
    <property type="entry name" value="Amino acid/polyamine transporter I"/>
    <property type="match status" value="1"/>
</dbReference>
<sequence>MADFKYEPTKATADTFHPASTEIVHDGSFNKDFGAFTADEAAQSDHPADDGGPTPSDELPRTLGVLSGTAMVAGLMIGSGIFSTPATVLTSAGSAGMAFVIWVIGALVTLCGGLSYVELGSMLPRSGGEQAYLDYAFRRPRALLAFLFCFCMIVCIRPGSAAANSTVFGKYILYAGYGPRIGITDHYVSQNFDWLCRALGVFCVTAIALLNCLSVAWSLRVHNILTWIKLLTLLLISITGLVIVSGVTNIPRSDLWSQGFKGTSNSAHQVSSALFGSLWAYDGWNNLNYSLGELKRPRRNLPICVTSGIGIVAVLYLLTNVAFFSVISMADAVESKEVLAGVWGDIVFGTTFGRIIIPVLIAISSAGSVSAMTFTIARIIRVAAQAGYMPYGDRLAALSPRFGTPWRCVLIQWVLSLVYMLAPPPGNVFDFLVNMQSYPTYLFYGISLVGLFYLRKTHPLKERPFRVFPFFPALFIVVTLFLSIFPFVPSTDGSVVVDGIPYYLAPLLGALYILIGIPIWHLFVHRHDLKFGPPPSPDDQEEAEVAVVDTLPSIDKPEPMV</sequence>
<feature type="transmembrane region" description="Helical" evidence="5">
    <location>
        <begin position="231"/>
        <end position="250"/>
    </location>
</feature>
<keyword evidence="4 5" id="KW-0472">Membrane</keyword>
<dbReference type="PIRSF" id="PIRSF006060">
    <property type="entry name" value="AA_transporter"/>
    <property type="match status" value="1"/>
</dbReference>
<evidence type="ECO:0000313" key="7">
    <source>
        <dbReference type="Proteomes" id="UP001150569"/>
    </source>
</evidence>
<evidence type="ECO:0000256" key="5">
    <source>
        <dbReference type="SAM" id="Phobius"/>
    </source>
</evidence>
<name>A0A9W7ZNM4_9FUNG</name>
<feature type="transmembrane region" description="Helical" evidence="5">
    <location>
        <begin position="500"/>
        <end position="523"/>
    </location>
</feature>
<dbReference type="PANTHER" id="PTHR11785">
    <property type="entry name" value="AMINO ACID TRANSPORTER"/>
    <property type="match status" value="1"/>
</dbReference>
<feature type="transmembrane region" description="Helical" evidence="5">
    <location>
        <begin position="142"/>
        <end position="160"/>
    </location>
</feature>
<dbReference type="PANTHER" id="PTHR11785:SF353">
    <property type="entry name" value="METHIONINE TRANSPORTER (EUROFUNG)"/>
    <property type="match status" value="1"/>
</dbReference>
<gene>
    <name evidence="6" type="ORF">IWQ60_011259</name>
</gene>
<dbReference type="OrthoDB" id="5982228at2759"/>
<feature type="transmembrane region" description="Helical" evidence="5">
    <location>
        <begin position="467"/>
        <end position="488"/>
    </location>
</feature>
<proteinExistence type="predicted"/>
<dbReference type="AlphaFoldDB" id="A0A9W7ZNM4"/>
<dbReference type="InterPro" id="IPR002293">
    <property type="entry name" value="AA/rel_permease1"/>
</dbReference>
<protein>
    <recommendedName>
        <fullName evidence="8">Amino acid transporter</fullName>
    </recommendedName>
</protein>
<dbReference type="GO" id="GO:0016020">
    <property type="term" value="C:membrane"/>
    <property type="evidence" value="ECO:0007669"/>
    <property type="project" value="UniProtKB-SubCell"/>
</dbReference>
<evidence type="ECO:0000256" key="2">
    <source>
        <dbReference type="ARBA" id="ARBA00022692"/>
    </source>
</evidence>
<feature type="transmembrane region" description="Helical" evidence="5">
    <location>
        <begin position="198"/>
        <end position="219"/>
    </location>
</feature>
<dbReference type="InterPro" id="IPR050598">
    <property type="entry name" value="AminoAcid_Transporter"/>
</dbReference>
<keyword evidence="7" id="KW-1185">Reference proteome</keyword>
<reference evidence="6" key="1">
    <citation type="submission" date="2022-07" db="EMBL/GenBank/DDBJ databases">
        <title>Phylogenomic reconstructions and comparative analyses of Kickxellomycotina fungi.</title>
        <authorList>
            <person name="Reynolds N.K."/>
            <person name="Stajich J.E."/>
            <person name="Barry K."/>
            <person name="Grigoriev I.V."/>
            <person name="Crous P."/>
            <person name="Smith M.E."/>
        </authorList>
    </citation>
    <scope>NUCLEOTIDE SEQUENCE</scope>
    <source>
        <strain evidence="6">RSA 861</strain>
    </source>
</reference>
<organism evidence="6 7">
    <name type="scientific">Tieghemiomyces parasiticus</name>
    <dbReference type="NCBI Taxonomy" id="78921"/>
    <lineage>
        <taxon>Eukaryota</taxon>
        <taxon>Fungi</taxon>
        <taxon>Fungi incertae sedis</taxon>
        <taxon>Zoopagomycota</taxon>
        <taxon>Kickxellomycotina</taxon>
        <taxon>Dimargaritomycetes</taxon>
        <taxon>Dimargaritales</taxon>
        <taxon>Dimargaritaceae</taxon>
        <taxon>Tieghemiomyces</taxon>
    </lineage>
</organism>
<feature type="transmembrane region" description="Helical" evidence="5">
    <location>
        <begin position="270"/>
        <end position="289"/>
    </location>
</feature>
<dbReference type="Proteomes" id="UP001150569">
    <property type="component" value="Unassembled WGS sequence"/>
</dbReference>
<feature type="transmembrane region" description="Helical" evidence="5">
    <location>
        <begin position="301"/>
        <end position="327"/>
    </location>
</feature>
<feature type="transmembrane region" description="Helical" evidence="5">
    <location>
        <begin position="95"/>
        <end position="117"/>
    </location>
</feature>
<comment type="caution">
    <text evidence="6">The sequence shown here is derived from an EMBL/GenBank/DDBJ whole genome shotgun (WGS) entry which is preliminary data.</text>
</comment>
<evidence type="ECO:0000256" key="1">
    <source>
        <dbReference type="ARBA" id="ARBA00004141"/>
    </source>
</evidence>
<evidence type="ECO:0000256" key="4">
    <source>
        <dbReference type="ARBA" id="ARBA00023136"/>
    </source>
</evidence>
<comment type="subcellular location">
    <subcellularLocation>
        <location evidence="1">Membrane</location>
        <topology evidence="1">Multi-pass membrane protein</topology>
    </subcellularLocation>
</comment>
<evidence type="ECO:0008006" key="8">
    <source>
        <dbReference type="Google" id="ProtNLM"/>
    </source>
</evidence>
<feature type="transmembrane region" description="Helical" evidence="5">
    <location>
        <begin position="63"/>
        <end position="83"/>
    </location>
</feature>
<feature type="transmembrane region" description="Helical" evidence="5">
    <location>
        <begin position="438"/>
        <end position="455"/>
    </location>
</feature>
<accession>A0A9W7ZNM4</accession>
<evidence type="ECO:0000256" key="3">
    <source>
        <dbReference type="ARBA" id="ARBA00022989"/>
    </source>
</evidence>
<keyword evidence="2 5" id="KW-0812">Transmembrane</keyword>
<dbReference type="GO" id="GO:0015179">
    <property type="term" value="F:L-amino acid transmembrane transporter activity"/>
    <property type="evidence" value="ECO:0007669"/>
    <property type="project" value="TreeGrafter"/>
</dbReference>
<dbReference type="Pfam" id="PF13520">
    <property type="entry name" value="AA_permease_2"/>
    <property type="match status" value="1"/>
</dbReference>
<dbReference type="EMBL" id="JANBPT010001232">
    <property type="protein sequence ID" value="KAJ1909273.1"/>
    <property type="molecule type" value="Genomic_DNA"/>
</dbReference>
<evidence type="ECO:0000313" key="6">
    <source>
        <dbReference type="EMBL" id="KAJ1909273.1"/>
    </source>
</evidence>
<feature type="transmembrane region" description="Helical" evidence="5">
    <location>
        <begin position="404"/>
        <end position="422"/>
    </location>
</feature>
<feature type="transmembrane region" description="Helical" evidence="5">
    <location>
        <begin position="355"/>
        <end position="380"/>
    </location>
</feature>
<keyword evidence="3 5" id="KW-1133">Transmembrane helix</keyword>